<feature type="region of interest" description="Disordered" evidence="1">
    <location>
        <begin position="1"/>
        <end position="34"/>
    </location>
</feature>
<feature type="compositionally biased region" description="Polar residues" evidence="1">
    <location>
        <begin position="1"/>
        <end position="15"/>
    </location>
</feature>
<organism evidence="2 3">
    <name type="scientific">Nocardioides anomalus</name>
    <dbReference type="NCBI Taxonomy" id="2712223"/>
    <lineage>
        <taxon>Bacteria</taxon>
        <taxon>Bacillati</taxon>
        <taxon>Actinomycetota</taxon>
        <taxon>Actinomycetes</taxon>
        <taxon>Propionibacteriales</taxon>
        <taxon>Nocardioidaceae</taxon>
        <taxon>Nocardioides</taxon>
    </lineage>
</organism>
<reference evidence="2 3" key="1">
    <citation type="submission" date="2020-02" db="EMBL/GenBank/DDBJ databases">
        <title>Full genome sequence of Nocardioides sp. R-3366.</title>
        <authorList>
            <person name="Im W.-T."/>
        </authorList>
    </citation>
    <scope>NUCLEOTIDE SEQUENCE [LARGE SCALE GENOMIC DNA]</scope>
    <source>
        <strain evidence="2 3">R-3366</strain>
    </source>
</reference>
<keyword evidence="3" id="KW-1185">Reference proteome</keyword>
<dbReference type="Pfam" id="PF19457">
    <property type="entry name" value="DUF5994"/>
    <property type="match status" value="1"/>
</dbReference>
<accession>A0A6G6WIE0</accession>
<dbReference type="RefSeq" id="WP_165236942.1">
    <property type="nucleotide sequence ID" value="NZ_CP049257.1"/>
</dbReference>
<gene>
    <name evidence="2" type="ORF">G5V58_20950</name>
</gene>
<proteinExistence type="predicted"/>
<evidence type="ECO:0000313" key="2">
    <source>
        <dbReference type="EMBL" id="QIG44913.1"/>
    </source>
</evidence>
<feature type="region of interest" description="Disordered" evidence="1">
    <location>
        <begin position="126"/>
        <end position="151"/>
    </location>
</feature>
<dbReference type="InterPro" id="IPR046036">
    <property type="entry name" value="DUF5994"/>
</dbReference>
<dbReference type="Proteomes" id="UP000502996">
    <property type="component" value="Chromosome"/>
</dbReference>
<sequence length="151" mass="16333">MTASPDQATTSSTGSPRDPLRVQLRDTPEAGHVDGGWWPRSRDLRAEAADLIDHLPTEVGRVHRLLFSRPDWDDGVVDGKGRRRIEAARGPVKTGSFPGDDTHQMILVLASGRQLRLLVIPSDTDPAEAEQQLRAAAGATPAGRGTQVDRT</sequence>
<feature type="compositionally biased region" description="Low complexity" evidence="1">
    <location>
        <begin position="134"/>
        <end position="151"/>
    </location>
</feature>
<evidence type="ECO:0000313" key="3">
    <source>
        <dbReference type="Proteomes" id="UP000502996"/>
    </source>
</evidence>
<evidence type="ECO:0000256" key="1">
    <source>
        <dbReference type="SAM" id="MobiDB-lite"/>
    </source>
</evidence>
<feature type="compositionally biased region" description="Basic and acidic residues" evidence="1">
    <location>
        <begin position="18"/>
        <end position="32"/>
    </location>
</feature>
<protein>
    <submittedName>
        <fullName evidence="2">Uncharacterized protein</fullName>
    </submittedName>
</protein>
<name>A0A6G6WIE0_9ACTN</name>
<dbReference type="AlphaFoldDB" id="A0A6G6WIE0"/>
<dbReference type="KEGG" id="nano:G5V58_20950"/>
<dbReference type="EMBL" id="CP049257">
    <property type="protein sequence ID" value="QIG44913.1"/>
    <property type="molecule type" value="Genomic_DNA"/>
</dbReference>